<gene>
    <name evidence="6" type="ORF">IV203_035279</name>
</gene>
<keyword evidence="1 3" id="KW-0853">WD repeat</keyword>
<dbReference type="InterPro" id="IPR059104">
    <property type="entry name" value="Beta-prop_EIPR1-like"/>
</dbReference>
<feature type="compositionally biased region" description="Acidic residues" evidence="4">
    <location>
        <begin position="122"/>
        <end position="132"/>
    </location>
</feature>
<dbReference type="AlphaFoldDB" id="A0A9K3LE39"/>
<dbReference type="PANTHER" id="PTHR14205">
    <property type="entry name" value="WD-REPEAT PROTEIN"/>
    <property type="match status" value="1"/>
</dbReference>
<dbReference type="InterPro" id="IPR019775">
    <property type="entry name" value="WD40_repeat_CS"/>
</dbReference>
<feature type="repeat" description="WD" evidence="3">
    <location>
        <begin position="345"/>
        <end position="381"/>
    </location>
</feature>
<accession>A0A9K3LE39</accession>
<feature type="domain" description="EIPR1-like beta-propeller" evidence="5">
    <location>
        <begin position="235"/>
        <end position="377"/>
    </location>
</feature>
<feature type="repeat" description="WD" evidence="3">
    <location>
        <begin position="279"/>
        <end position="321"/>
    </location>
</feature>
<evidence type="ECO:0000256" key="4">
    <source>
        <dbReference type="SAM" id="MobiDB-lite"/>
    </source>
</evidence>
<dbReference type="InterPro" id="IPR040323">
    <property type="entry name" value="EIPR1"/>
</dbReference>
<dbReference type="PROSITE" id="PS50082">
    <property type="entry name" value="WD_REPEATS_2"/>
    <property type="match status" value="2"/>
</dbReference>
<dbReference type="Proteomes" id="UP000693970">
    <property type="component" value="Unassembled WGS sequence"/>
</dbReference>
<organism evidence="6 7">
    <name type="scientific">Nitzschia inconspicua</name>
    <dbReference type="NCBI Taxonomy" id="303405"/>
    <lineage>
        <taxon>Eukaryota</taxon>
        <taxon>Sar</taxon>
        <taxon>Stramenopiles</taxon>
        <taxon>Ochrophyta</taxon>
        <taxon>Bacillariophyta</taxon>
        <taxon>Bacillariophyceae</taxon>
        <taxon>Bacillariophycidae</taxon>
        <taxon>Bacillariales</taxon>
        <taxon>Bacillariaceae</taxon>
        <taxon>Nitzschia</taxon>
    </lineage>
</organism>
<dbReference type="PROSITE" id="PS50294">
    <property type="entry name" value="WD_REPEATS_REGION"/>
    <property type="match status" value="1"/>
</dbReference>
<evidence type="ECO:0000313" key="6">
    <source>
        <dbReference type="EMBL" id="KAG7360180.1"/>
    </source>
</evidence>
<dbReference type="Pfam" id="PF23609">
    <property type="entry name" value="Beta-prop_EIPR1"/>
    <property type="match status" value="1"/>
</dbReference>
<evidence type="ECO:0000259" key="5">
    <source>
        <dbReference type="Pfam" id="PF23609"/>
    </source>
</evidence>
<feature type="compositionally biased region" description="Polar residues" evidence="4">
    <location>
        <begin position="417"/>
        <end position="430"/>
    </location>
</feature>
<name>A0A9K3LE39_9STRA</name>
<dbReference type="GO" id="GO:0016567">
    <property type="term" value="P:protein ubiquitination"/>
    <property type="evidence" value="ECO:0007669"/>
    <property type="project" value="TreeGrafter"/>
</dbReference>
<dbReference type="OrthoDB" id="196957at2759"/>
<dbReference type="SMART" id="SM00320">
    <property type="entry name" value="WD40"/>
    <property type="match status" value="3"/>
</dbReference>
<proteinExistence type="predicted"/>
<evidence type="ECO:0000256" key="3">
    <source>
        <dbReference type="PROSITE-ProRule" id="PRU00221"/>
    </source>
</evidence>
<keyword evidence="2" id="KW-0677">Repeat</keyword>
<dbReference type="PANTHER" id="PTHR14205:SF15">
    <property type="entry name" value="EARP AND GARP COMPLEX-INTERACTING PROTEIN 1"/>
    <property type="match status" value="1"/>
</dbReference>
<comment type="caution">
    <text evidence="6">The sequence shown here is derived from an EMBL/GenBank/DDBJ whole genome shotgun (WGS) entry which is preliminary data.</text>
</comment>
<evidence type="ECO:0000256" key="1">
    <source>
        <dbReference type="ARBA" id="ARBA00022574"/>
    </source>
</evidence>
<reference evidence="6" key="1">
    <citation type="journal article" date="2021" name="Sci. Rep.">
        <title>Diploid genomic architecture of Nitzschia inconspicua, an elite biomass production diatom.</title>
        <authorList>
            <person name="Oliver A."/>
            <person name="Podell S."/>
            <person name="Pinowska A."/>
            <person name="Traller J.C."/>
            <person name="Smith S.R."/>
            <person name="McClure R."/>
            <person name="Beliaev A."/>
            <person name="Bohutskyi P."/>
            <person name="Hill E.A."/>
            <person name="Rabines A."/>
            <person name="Zheng H."/>
            <person name="Allen L.Z."/>
            <person name="Kuo A."/>
            <person name="Grigoriev I.V."/>
            <person name="Allen A.E."/>
            <person name="Hazlebeck D."/>
            <person name="Allen E.E."/>
        </authorList>
    </citation>
    <scope>NUCLEOTIDE SEQUENCE</scope>
    <source>
        <strain evidence="6">Hildebrandi</strain>
    </source>
</reference>
<feature type="region of interest" description="Disordered" evidence="4">
    <location>
        <begin position="395"/>
        <end position="441"/>
    </location>
</feature>
<evidence type="ECO:0000313" key="7">
    <source>
        <dbReference type="Proteomes" id="UP000693970"/>
    </source>
</evidence>
<protein>
    <submittedName>
        <fullName evidence="6">WD repeat-containing protein</fullName>
    </submittedName>
</protein>
<reference evidence="6" key="2">
    <citation type="submission" date="2021-04" db="EMBL/GenBank/DDBJ databases">
        <authorList>
            <person name="Podell S."/>
        </authorList>
    </citation>
    <scope>NUCLEOTIDE SEQUENCE</scope>
    <source>
        <strain evidence="6">Hildebrandi</strain>
    </source>
</reference>
<keyword evidence="7" id="KW-1185">Reference proteome</keyword>
<sequence length="494" mass="55235">MFSNQSAEWSLSMPVPAMDAVRGDRTSSRFLVGTSSVRASEDNHLHLLKYYTDANQLASTATLSHPTGPLRQIVTCPTDKTIVLTLAEDDDDAADAHAATATTTGGSSVTLWKIPLEVMEQDDPDLDDENNNYDDNRHHDSNDDDGINSVTPMEQQAQLTTTTTTTTTSSQDKKIVHIAWRGGWDNEEPTSASSHGDVLTLQADGSLTQWDVAFGAATSTRNNTQAVNQNHQQQQWTEPPRMAWDPHHTDITAVSTGTMVQLVDWRETGMSNNVNVLSCPHHRFGVTDLDYNPNKPHMLVTSGKDGLIKFWDLRKTSNQASSYTDDTNTTTNRKLKKMHPLLVARGGHSHWATRVRYNPFHDQLILSAGTDSIVNLWRMSTISSAPLVMLEDNDDDYEEQDEQQQRRQQQPNEETYNESSQYHRSYSNHYGTTKEKGGTIGEGPNVRVSRYEHMDSVQSISWGAADAWIYLSASYDGKVVLNHVPSQEKYKILL</sequence>
<evidence type="ECO:0000256" key="2">
    <source>
        <dbReference type="ARBA" id="ARBA00022737"/>
    </source>
</evidence>
<feature type="region of interest" description="Disordered" evidence="4">
    <location>
        <begin position="122"/>
        <end position="149"/>
    </location>
</feature>
<dbReference type="InterPro" id="IPR001680">
    <property type="entry name" value="WD40_rpt"/>
</dbReference>
<dbReference type="PROSITE" id="PS00678">
    <property type="entry name" value="WD_REPEATS_1"/>
    <property type="match status" value="1"/>
</dbReference>
<dbReference type="EMBL" id="JAGRRH010000013">
    <property type="protein sequence ID" value="KAG7360180.1"/>
    <property type="molecule type" value="Genomic_DNA"/>
</dbReference>